<evidence type="ECO:0000313" key="2">
    <source>
        <dbReference type="EMBL" id="MDO5973517.1"/>
    </source>
</evidence>
<protein>
    <recommendedName>
        <fullName evidence="4">Endosialidase-like protein</fullName>
    </recommendedName>
</protein>
<organism evidence="2 3">
    <name type="scientific">Flavivirga jejuensis</name>
    <dbReference type="NCBI Taxonomy" id="870487"/>
    <lineage>
        <taxon>Bacteria</taxon>
        <taxon>Pseudomonadati</taxon>
        <taxon>Bacteroidota</taxon>
        <taxon>Flavobacteriia</taxon>
        <taxon>Flavobacteriales</taxon>
        <taxon>Flavobacteriaceae</taxon>
        <taxon>Flavivirga</taxon>
    </lineage>
</organism>
<evidence type="ECO:0008006" key="4">
    <source>
        <dbReference type="Google" id="ProtNLM"/>
    </source>
</evidence>
<keyword evidence="3" id="KW-1185">Reference proteome</keyword>
<evidence type="ECO:0000256" key="1">
    <source>
        <dbReference type="SAM" id="SignalP"/>
    </source>
</evidence>
<feature type="signal peptide" evidence="1">
    <location>
        <begin position="1"/>
        <end position="28"/>
    </location>
</feature>
<feature type="chain" id="PRO_5047021116" description="Endosialidase-like protein" evidence="1">
    <location>
        <begin position="29"/>
        <end position="348"/>
    </location>
</feature>
<reference evidence="2" key="1">
    <citation type="submission" date="2023-07" db="EMBL/GenBank/DDBJ databases">
        <title>Two novel species in the genus Flavivirga.</title>
        <authorList>
            <person name="Kwon K."/>
        </authorList>
    </citation>
    <scope>NUCLEOTIDE SEQUENCE</scope>
    <source>
        <strain evidence="2">KACC 14158</strain>
    </source>
</reference>
<sequence>METKQKITRSKNYALILLLIGFTLTVKAQVIDANATNSEIFTIDNDRDNDYSLLRMQNNNTASGHGYWELIGDPSSFVFRLQTDIGFQDVVRMHKSYGGRVGIGLTDLHPERGLHIRGSDGVIRVDRNNGSAGLMLTRMNTDYSQVLKNYFIGVNGSDENSGEFFIGDYGTNVRGASEVRLLIDNDGIVQISEGLTVGTNEAIPGTIAHFDGRVYISENDGTHEGFDDHTDNRYLDYLLWVEEGIVSNDFAIADLEDWPDYVFGEGYNLPSLEEVENNIKKTGHLHTMPSAEVVEKNGFEVSDMTKRMVKTIEELTLYTINQEKQIINQEKQIEMLMARLEALEIKLK</sequence>
<dbReference type="RefSeq" id="WP_303300611.1">
    <property type="nucleotide sequence ID" value="NZ_BAABDA010000042.1"/>
</dbReference>
<accession>A0ABT8WK30</accession>
<evidence type="ECO:0000313" key="3">
    <source>
        <dbReference type="Proteomes" id="UP001176806"/>
    </source>
</evidence>
<proteinExistence type="predicted"/>
<dbReference type="Proteomes" id="UP001176806">
    <property type="component" value="Unassembled WGS sequence"/>
</dbReference>
<dbReference type="EMBL" id="JAUOEL010000001">
    <property type="protein sequence ID" value="MDO5973517.1"/>
    <property type="molecule type" value="Genomic_DNA"/>
</dbReference>
<name>A0ABT8WK30_9FLAO</name>
<keyword evidence="1" id="KW-0732">Signal</keyword>
<comment type="caution">
    <text evidence="2">The sequence shown here is derived from an EMBL/GenBank/DDBJ whole genome shotgun (WGS) entry which is preliminary data.</text>
</comment>
<gene>
    <name evidence="2" type="ORF">Q4Q40_04900</name>
</gene>